<dbReference type="EMBL" id="HBUE01079178">
    <property type="protein sequence ID" value="CAG6476759.1"/>
    <property type="molecule type" value="Transcribed_RNA"/>
</dbReference>
<keyword evidence="2" id="KW-1133">Transmembrane helix</keyword>
<evidence type="ECO:0000313" key="3">
    <source>
        <dbReference type="EMBL" id="CAG6476759.1"/>
    </source>
</evidence>
<feature type="compositionally biased region" description="Polar residues" evidence="1">
    <location>
        <begin position="92"/>
        <end position="106"/>
    </location>
</feature>
<accession>A0A8D8FNP3</accession>
<keyword evidence="2" id="KW-0472">Membrane</keyword>
<feature type="transmembrane region" description="Helical" evidence="2">
    <location>
        <begin position="14"/>
        <end position="35"/>
    </location>
</feature>
<reference evidence="3" key="1">
    <citation type="submission" date="2021-05" db="EMBL/GenBank/DDBJ databases">
        <authorList>
            <person name="Alioto T."/>
            <person name="Alioto T."/>
            <person name="Gomez Garrido J."/>
        </authorList>
    </citation>
    <scope>NUCLEOTIDE SEQUENCE</scope>
</reference>
<evidence type="ECO:0000256" key="2">
    <source>
        <dbReference type="SAM" id="Phobius"/>
    </source>
</evidence>
<dbReference type="EMBL" id="HBUE01079177">
    <property type="protein sequence ID" value="CAG6476758.1"/>
    <property type="molecule type" value="Transcribed_RNA"/>
</dbReference>
<sequence>MYSNFLFPTSAQENAIMCSWLTTAMICALITVVFCQRLDSRDMLADLRTSSNGRKQSSPVSLVYCSWMAYSETYRSSAGGPTKRRSKLTLEKYNTSPPLLSSNCSA</sequence>
<name>A0A8D8FNP3_CULPI</name>
<protein>
    <submittedName>
        <fullName evidence="3">(northern house mosquito) hypothetical protein</fullName>
    </submittedName>
</protein>
<evidence type="ECO:0000256" key="1">
    <source>
        <dbReference type="SAM" id="MobiDB-lite"/>
    </source>
</evidence>
<proteinExistence type="predicted"/>
<feature type="region of interest" description="Disordered" evidence="1">
    <location>
        <begin position="75"/>
        <end position="106"/>
    </location>
</feature>
<organism evidence="3">
    <name type="scientific">Culex pipiens</name>
    <name type="common">House mosquito</name>
    <dbReference type="NCBI Taxonomy" id="7175"/>
    <lineage>
        <taxon>Eukaryota</taxon>
        <taxon>Metazoa</taxon>
        <taxon>Ecdysozoa</taxon>
        <taxon>Arthropoda</taxon>
        <taxon>Hexapoda</taxon>
        <taxon>Insecta</taxon>
        <taxon>Pterygota</taxon>
        <taxon>Neoptera</taxon>
        <taxon>Endopterygota</taxon>
        <taxon>Diptera</taxon>
        <taxon>Nematocera</taxon>
        <taxon>Culicoidea</taxon>
        <taxon>Culicidae</taxon>
        <taxon>Culicinae</taxon>
        <taxon>Culicini</taxon>
        <taxon>Culex</taxon>
        <taxon>Culex</taxon>
    </lineage>
</organism>
<keyword evidence="2" id="KW-0812">Transmembrane</keyword>
<dbReference type="AlphaFoldDB" id="A0A8D8FNP3"/>